<dbReference type="Gene3D" id="2.40.40.10">
    <property type="entry name" value="RlpA-like domain"/>
    <property type="match status" value="1"/>
</dbReference>
<evidence type="ECO:0000256" key="2">
    <source>
        <dbReference type="SAM" id="MobiDB-lite"/>
    </source>
</evidence>
<evidence type="ECO:0000313" key="5">
    <source>
        <dbReference type="Proteomes" id="UP001244341"/>
    </source>
</evidence>
<proteinExistence type="predicted"/>
<dbReference type="Gene3D" id="2.60.40.760">
    <property type="entry name" value="Expansin, cellulose-binding-like domain"/>
    <property type="match status" value="1"/>
</dbReference>
<gene>
    <name evidence="4" type="ORF">OEZ85_006017</name>
</gene>
<evidence type="ECO:0008006" key="6">
    <source>
        <dbReference type="Google" id="ProtNLM"/>
    </source>
</evidence>
<evidence type="ECO:0000313" key="4">
    <source>
        <dbReference type="EMBL" id="WIA20169.1"/>
    </source>
</evidence>
<sequence>MSYFPAAATFTSARGTHCRSTRINMAFSVRSALAVVALWAMLTLTAANIFEQGSMNKLLAGDATYYGYRTRGFGHCSFHFHGFGDSKGYAGTPLAINAAQYTGPSVCGLCVKYRGVGQGAGGNPVSTAWQPGFICDQCPECKFGDLDQQMGGDGRWKVEWYPVQCPVGGSSFRFGFQGGNPWYRKMMVANARVPLKSVRIWESGAWKDLVGTIDNYWEYHGDTSKAWAPCAKIQVTSILGDTVTDDVCCSSGTCTGKSQLPCRSSLPSDDCQSNQTPDKVNVGGIGQAGQSGSARSTAKESVQRSGVNARAAAAARRFGRGDLSAARVATRSSSQLLSKGQQCGGRGFGCSGFGSDACQDKKFPGVYCDAGLKCKRNDDKWWGCQ</sequence>
<evidence type="ECO:0000256" key="1">
    <source>
        <dbReference type="ARBA" id="ARBA00022729"/>
    </source>
</evidence>
<dbReference type="EMBL" id="CP126218">
    <property type="protein sequence ID" value="WIA20169.1"/>
    <property type="molecule type" value="Genomic_DNA"/>
</dbReference>
<keyword evidence="1" id="KW-0732">Signal</keyword>
<dbReference type="CDD" id="cd22271">
    <property type="entry name" value="DPBB_EXP_N-like"/>
    <property type="match status" value="1"/>
</dbReference>
<dbReference type="InterPro" id="IPR036749">
    <property type="entry name" value="Expansin_CBD_sf"/>
</dbReference>
<dbReference type="PANTHER" id="PTHR31836">
    <property type="match status" value="1"/>
</dbReference>
<accession>A0ABY8UFB7</accession>
<dbReference type="PANTHER" id="PTHR31836:SF21">
    <property type="entry name" value="EXPANSIN-LIKE PROTEIN 7"/>
    <property type="match status" value="1"/>
</dbReference>
<evidence type="ECO:0000256" key="3">
    <source>
        <dbReference type="SAM" id="Phobius"/>
    </source>
</evidence>
<keyword evidence="3" id="KW-0812">Transmembrane</keyword>
<protein>
    <recommendedName>
        <fullName evidence="6">Expansin-like EG45 domain-containing protein</fullName>
    </recommendedName>
</protein>
<organism evidence="4 5">
    <name type="scientific">Tetradesmus obliquus</name>
    <name type="common">Green alga</name>
    <name type="synonym">Acutodesmus obliquus</name>
    <dbReference type="NCBI Taxonomy" id="3088"/>
    <lineage>
        <taxon>Eukaryota</taxon>
        <taxon>Viridiplantae</taxon>
        <taxon>Chlorophyta</taxon>
        <taxon>core chlorophytes</taxon>
        <taxon>Chlorophyceae</taxon>
        <taxon>CS clade</taxon>
        <taxon>Sphaeropleales</taxon>
        <taxon>Scenedesmaceae</taxon>
        <taxon>Tetradesmus</taxon>
    </lineage>
</organism>
<keyword evidence="5" id="KW-1185">Reference proteome</keyword>
<name>A0ABY8UFB7_TETOB</name>
<dbReference type="SUPFAM" id="SSF50685">
    <property type="entry name" value="Barwin-like endoglucanases"/>
    <property type="match status" value="1"/>
</dbReference>
<feature type="transmembrane region" description="Helical" evidence="3">
    <location>
        <begin position="31"/>
        <end position="50"/>
    </location>
</feature>
<keyword evidence="3" id="KW-1133">Transmembrane helix</keyword>
<keyword evidence="3" id="KW-0472">Membrane</keyword>
<feature type="region of interest" description="Disordered" evidence="2">
    <location>
        <begin position="273"/>
        <end position="302"/>
    </location>
</feature>
<reference evidence="4 5" key="1">
    <citation type="submission" date="2023-05" db="EMBL/GenBank/DDBJ databases">
        <title>A 100% complete, gapless, phased diploid assembly of the Scenedesmus obliquus UTEX 3031 genome.</title>
        <authorList>
            <person name="Biondi T.C."/>
            <person name="Hanschen E.R."/>
            <person name="Kwon T."/>
            <person name="Eng W."/>
            <person name="Kruse C.P.S."/>
            <person name="Koehler S.I."/>
            <person name="Kunde Y."/>
            <person name="Gleasner C.D."/>
            <person name="You Mak K.T."/>
            <person name="Polle J."/>
            <person name="Hovde B.T."/>
            <person name="Starkenburg S.R."/>
        </authorList>
    </citation>
    <scope>NUCLEOTIDE SEQUENCE [LARGE SCALE GENOMIC DNA]</scope>
    <source>
        <strain evidence="4 5">DOE0152z</strain>
    </source>
</reference>
<dbReference type="Proteomes" id="UP001244341">
    <property type="component" value="Chromosome 11b"/>
</dbReference>
<dbReference type="InterPro" id="IPR051477">
    <property type="entry name" value="Expansin_CellWall"/>
</dbReference>
<dbReference type="InterPro" id="IPR036908">
    <property type="entry name" value="RlpA-like_sf"/>
</dbReference>